<proteinExistence type="predicted"/>
<sequence>MNSKGIFVRGIDRKNYRKLKALAAERGTSVYVLIDDAIRKYLATASSESSGDMPLSEEAVNNMVFRKVRSDPSVNGRWIGIAGGRVVKVSDRFEEVVESMRQAYRVEGFKHGIVAKAGAPPDLREWLAGSLQSV</sequence>
<evidence type="ECO:0008006" key="2">
    <source>
        <dbReference type="Google" id="ProtNLM"/>
    </source>
</evidence>
<accession>A0A7C5L6P5</accession>
<comment type="caution">
    <text evidence="1">The sequence shown here is derived from an EMBL/GenBank/DDBJ whole genome shotgun (WGS) entry which is preliminary data.</text>
</comment>
<dbReference type="EMBL" id="DRWN01000003">
    <property type="protein sequence ID" value="HHK67562.1"/>
    <property type="molecule type" value="Genomic_DNA"/>
</dbReference>
<name>A0A7C5L6P5_CALS0</name>
<protein>
    <recommendedName>
        <fullName evidence="2">DUF5678 domain-containing protein</fullName>
    </recommendedName>
</protein>
<reference evidence="1" key="1">
    <citation type="journal article" date="2020" name="mSystems">
        <title>Genome- and Community-Level Interaction Insights into Carbon Utilization and Element Cycling Functions of Hydrothermarchaeota in Hydrothermal Sediment.</title>
        <authorList>
            <person name="Zhou Z."/>
            <person name="Liu Y."/>
            <person name="Xu W."/>
            <person name="Pan J."/>
            <person name="Luo Z.H."/>
            <person name="Li M."/>
        </authorList>
    </citation>
    <scope>NUCLEOTIDE SEQUENCE [LARGE SCALE GENOMIC DNA]</scope>
    <source>
        <strain evidence="1">SpSt-1056</strain>
    </source>
</reference>
<organism evidence="1">
    <name type="scientific">Caldiarchaeum subterraneum</name>
    <dbReference type="NCBI Taxonomy" id="311458"/>
    <lineage>
        <taxon>Archaea</taxon>
        <taxon>Nitrososphaerota</taxon>
        <taxon>Candidatus Caldarchaeales</taxon>
        <taxon>Candidatus Caldarchaeaceae</taxon>
        <taxon>Candidatus Caldarchaeum</taxon>
    </lineage>
</organism>
<dbReference type="AlphaFoldDB" id="A0A7C5L6P5"/>
<gene>
    <name evidence="1" type="ORF">ENM11_00185</name>
</gene>
<evidence type="ECO:0000313" key="1">
    <source>
        <dbReference type="EMBL" id="HHK67562.1"/>
    </source>
</evidence>